<feature type="region of interest" description="Disordered" evidence="6">
    <location>
        <begin position="37"/>
        <end position="76"/>
    </location>
</feature>
<dbReference type="PANTHER" id="PTHR21346">
    <property type="entry name" value="FUN14 DOMAIN CONTAINING"/>
    <property type="match status" value="1"/>
</dbReference>
<dbReference type="InterPro" id="IPR007014">
    <property type="entry name" value="FUN14"/>
</dbReference>
<reference evidence="7" key="1">
    <citation type="submission" date="2021-06" db="EMBL/GenBank/DDBJ databases">
        <authorList>
            <person name="Kallberg Y."/>
            <person name="Tangrot J."/>
            <person name="Rosling A."/>
        </authorList>
    </citation>
    <scope>NUCLEOTIDE SEQUENCE</scope>
    <source>
        <strain evidence="7">MT106</strain>
    </source>
</reference>
<comment type="caution">
    <text evidence="7">The sequence shown here is derived from an EMBL/GenBank/DDBJ whole genome shotgun (WGS) entry which is preliminary data.</text>
</comment>
<evidence type="ECO:0000256" key="5">
    <source>
        <dbReference type="ARBA" id="ARBA00023136"/>
    </source>
</evidence>
<evidence type="ECO:0000256" key="2">
    <source>
        <dbReference type="ARBA" id="ARBA00009160"/>
    </source>
</evidence>
<proteinExistence type="inferred from homology"/>
<organism evidence="7 8">
    <name type="scientific">Ambispora gerdemannii</name>
    <dbReference type="NCBI Taxonomy" id="144530"/>
    <lineage>
        <taxon>Eukaryota</taxon>
        <taxon>Fungi</taxon>
        <taxon>Fungi incertae sedis</taxon>
        <taxon>Mucoromycota</taxon>
        <taxon>Glomeromycotina</taxon>
        <taxon>Glomeromycetes</taxon>
        <taxon>Archaeosporales</taxon>
        <taxon>Ambisporaceae</taxon>
        <taxon>Ambispora</taxon>
    </lineage>
</organism>
<keyword evidence="8" id="KW-1185">Reference proteome</keyword>
<dbReference type="Pfam" id="PF04930">
    <property type="entry name" value="FUN14"/>
    <property type="match status" value="1"/>
</dbReference>
<evidence type="ECO:0000313" key="7">
    <source>
        <dbReference type="EMBL" id="CAG8517123.1"/>
    </source>
</evidence>
<feature type="compositionally biased region" description="Polar residues" evidence="6">
    <location>
        <begin position="45"/>
        <end position="54"/>
    </location>
</feature>
<evidence type="ECO:0000256" key="6">
    <source>
        <dbReference type="SAM" id="MobiDB-lite"/>
    </source>
</evidence>
<comment type="subcellular location">
    <subcellularLocation>
        <location evidence="1">Membrane</location>
    </subcellularLocation>
</comment>
<dbReference type="AlphaFoldDB" id="A0A9N9A535"/>
<evidence type="ECO:0000256" key="3">
    <source>
        <dbReference type="ARBA" id="ARBA00022692"/>
    </source>
</evidence>
<comment type="similarity">
    <text evidence="2">Belongs to the FUN14 family.</text>
</comment>
<keyword evidence="4" id="KW-1133">Transmembrane helix</keyword>
<evidence type="ECO:0000313" key="8">
    <source>
        <dbReference type="Proteomes" id="UP000789831"/>
    </source>
</evidence>
<name>A0A9N9A535_9GLOM</name>
<dbReference type="EMBL" id="CAJVPL010000640">
    <property type="protein sequence ID" value="CAG8517123.1"/>
    <property type="molecule type" value="Genomic_DNA"/>
</dbReference>
<dbReference type="OrthoDB" id="163794at2759"/>
<dbReference type="PANTHER" id="PTHR21346:SF10">
    <property type="entry name" value="TRANSMEMBRANE PROTEIN"/>
    <property type="match status" value="1"/>
</dbReference>
<dbReference type="GO" id="GO:0016020">
    <property type="term" value="C:membrane"/>
    <property type="evidence" value="ECO:0007669"/>
    <property type="project" value="UniProtKB-SubCell"/>
</dbReference>
<feature type="compositionally biased region" description="Polar residues" evidence="6">
    <location>
        <begin position="63"/>
        <end position="76"/>
    </location>
</feature>
<sequence length="186" mass="20340">MNILKSFGVFGIGIALQSFGNVAYCVDLTRKSDPIGPTVPPSPFFSRTQNNNTRRPMHHIPTPRNNNDNSDNTSKIPPNIKKMALGGAMGFATGYSVKKASQLVAFSIGASFVLIQVLDAHGYHIPFNLGRIEQTYNNMLDDIGADGATVQRDFKEVAQNVYDFFKKMFHTDTAFVVGFGIGLMCG</sequence>
<keyword evidence="3" id="KW-0812">Transmembrane</keyword>
<keyword evidence="5" id="KW-0472">Membrane</keyword>
<accession>A0A9N9A535</accession>
<protein>
    <submittedName>
        <fullName evidence="7">7633_t:CDS:1</fullName>
    </submittedName>
</protein>
<dbReference type="Proteomes" id="UP000789831">
    <property type="component" value="Unassembled WGS sequence"/>
</dbReference>
<evidence type="ECO:0000256" key="1">
    <source>
        <dbReference type="ARBA" id="ARBA00004370"/>
    </source>
</evidence>
<gene>
    <name evidence="7" type="ORF">AGERDE_LOCUS5041</name>
</gene>
<evidence type="ECO:0000256" key="4">
    <source>
        <dbReference type="ARBA" id="ARBA00022989"/>
    </source>
</evidence>